<reference evidence="2" key="1">
    <citation type="submission" date="2017-10" db="EMBL/GenBank/DDBJ databases">
        <title>Rapid genome shrinkage in a self-fertile nematode reveals novel sperm competition proteins.</title>
        <authorList>
            <person name="Yin D."/>
            <person name="Schwarz E.M."/>
            <person name="Thomas C.G."/>
            <person name="Felde R.L."/>
            <person name="Korf I.F."/>
            <person name="Cutter A.D."/>
            <person name="Schartner C.M."/>
            <person name="Ralston E.J."/>
            <person name="Meyer B.J."/>
            <person name="Haag E.S."/>
        </authorList>
    </citation>
    <scope>NUCLEOTIDE SEQUENCE [LARGE SCALE GENOMIC DNA]</scope>
    <source>
        <strain evidence="2">JU1422</strain>
    </source>
</reference>
<comment type="caution">
    <text evidence="1">The sequence shown here is derived from an EMBL/GenBank/DDBJ whole genome shotgun (WGS) entry which is preliminary data.</text>
</comment>
<evidence type="ECO:0000313" key="1">
    <source>
        <dbReference type="EMBL" id="PIC13279.1"/>
    </source>
</evidence>
<sequence length="72" mass="8173">MQMGIFGRKNTFQFVTASAQKRAGVIGQEMDQVNAAQSTSHSTENEFYTWMEKTKTSSTAGSSMMRRYHRQS</sequence>
<name>A0A2G5SED3_9PELO</name>
<evidence type="ECO:0000313" key="2">
    <source>
        <dbReference type="Proteomes" id="UP000230233"/>
    </source>
</evidence>
<gene>
    <name evidence="1" type="ORF">B9Z55_027906</name>
</gene>
<dbReference type="EMBL" id="PDUG01000014">
    <property type="protein sequence ID" value="PIC13279.1"/>
    <property type="molecule type" value="Genomic_DNA"/>
</dbReference>
<keyword evidence="2" id="KW-1185">Reference proteome</keyword>
<organism evidence="1 2">
    <name type="scientific">Caenorhabditis nigoni</name>
    <dbReference type="NCBI Taxonomy" id="1611254"/>
    <lineage>
        <taxon>Eukaryota</taxon>
        <taxon>Metazoa</taxon>
        <taxon>Ecdysozoa</taxon>
        <taxon>Nematoda</taxon>
        <taxon>Chromadorea</taxon>
        <taxon>Rhabditida</taxon>
        <taxon>Rhabditina</taxon>
        <taxon>Rhabditomorpha</taxon>
        <taxon>Rhabditoidea</taxon>
        <taxon>Rhabditidae</taxon>
        <taxon>Peloderinae</taxon>
        <taxon>Caenorhabditis</taxon>
    </lineage>
</organism>
<dbReference type="AlphaFoldDB" id="A0A2G5SED3"/>
<proteinExistence type="predicted"/>
<protein>
    <submittedName>
        <fullName evidence="1">Uncharacterized protein</fullName>
    </submittedName>
</protein>
<accession>A0A2G5SED3</accession>
<dbReference type="Proteomes" id="UP000230233">
    <property type="component" value="Unassembled WGS sequence"/>
</dbReference>